<dbReference type="Proteomes" id="UP000838763">
    <property type="component" value="Unassembled WGS sequence"/>
</dbReference>
<dbReference type="Pfam" id="PF06985">
    <property type="entry name" value="HET"/>
    <property type="match status" value="1"/>
</dbReference>
<protein>
    <recommendedName>
        <fullName evidence="1">Heterokaryon incompatibility domain-containing protein</fullName>
    </recommendedName>
</protein>
<dbReference type="PANTHER" id="PTHR33112:SF16">
    <property type="entry name" value="HETEROKARYON INCOMPATIBILITY DOMAIN-CONTAINING PROTEIN"/>
    <property type="match status" value="1"/>
</dbReference>
<gene>
    <name evidence="2" type="ORF">PPNO1_LOCUS4085</name>
</gene>
<name>A0A9P1MAI2_9PEZI</name>
<dbReference type="PANTHER" id="PTHR33112">
    <property type="entry name" value="DOMAIN PROTEIN, PUTATIVE-RELATED"/>
    <property type="match status" value="1"/>
</dbReference>
<dbReference type="EMBL" id="CALLCH030000011">
    <property type="protein sequence ID" value="CAI4214355.1"/>
    <property type="molecule type" value="Genomic_DNA"/>
</dbReference>
<dbReference type="OrthoDB" id="5362512at2759"/>
<evidence type="ECO:0000259" key="1">
    <source>
        <dbReference type="Pfam" id="PF06985"/>
    </source>
</evidence>
<feature type="domain" description="Heterokaryon incompatibility" evidence="1">
    <location>
        <begin position="37"/>
        <end position="157"/>
    </location>
</feature>
<evidence type="ECO:0000313" key="2">
    <source>
        <dbReference type="EMBL" id="CAI4214355.1"/>
    </source>
</evidence>
<accession>A0A9P1MAI2</accession>
<organism evidence="2 3">
    <name type="scientific">Parascedosporium putredinis</name>
    <dbReference type="NCBI Taxonomy" id="1442378"/>
    <lineage>
        <taxon>Eukaryota</taxon>
        <taxon>Fungi</taxon>
        <taxon>Dikarya</taxon>
        <taxon>Ascomycota</taxon>
        <taxon>Pezizomycotina</taxon>
        <taxon>Sordariomycetes</taxon>
        <taxon>Hypocreomycetidae</taxon>
        <taxon>Microascales</taxon>
        <taxon>Microascaceae</taxon>
        <taxon>Parascedosporium</taxon>
    </lineage>
</organism>
<sequence>MPTRLIDIGHDQAASHDNYWHSRVASCRHPAIRDAGAIQDFVILSRRLGVRYVWIDALCIIQDDGDDWAREASLMFSVYRNADLTIVAAAGESCHSGFIDRQAKGQYAVIPFHSRKSREISGSYILHSLQERRSWDADNPGHMHGTSWATRAWTFQEDILSTRVAYFNADTSFFRCQRVRRAENNVMTHKPLVRWHQKLAPPSSRAQTEEEREKLRNDLYERWTQLLFEYSQRKLTKAEDKFPALSGLAQSFAQALDDEYVAGLWRRDLLNGMMWYIASDYNDPGVWRAPSWSWAALDGFVGASPHMRPSIPRARVEHVHIKHKGKDTKGMLTEAWMVIRGHLRPVSLRPAANRPSMTTAYADIFDRDADTVLAFGTADHISPSGLTMYGTRKEADTEQFETLAKVWALLLCLIPTFDFAEDDVTIIQSKPIYPSGILVTPTGEDDAGSGMPVYRRVGWFNTDEKNDLQLWEKSDETTVKLV</sequence>
<reference evidence="2" key="1">
    <citation type="submission" date="2022-11" db="EMBL/GenBank/DDBJ databases">
        <authorList>
            <person name="Scott C."/>
            <person name="Bruce N."/>
        </authorList>
    </citation>
    <scope>NUCLEOTIDE SEQUENCE</scope>
</reference>
<evidence type="ECO:0000313" key="3">
    <source>
        <dbReference type="Proteomes" id="UP000838763"/>
    </source>
</evidence>
<comment type="caution">
    <text evidence="2">The sequence shown here is derived from an EMBL/GenBank/DDBJ whole genome shotgun (WGS) entry which is preliminary data.</text>
</comment>
<dbReference type="InterPro" id="IPR010730">
    <property type="entry name" value="HET"/>
</dbReference>
<dbReference type="AlphaFoldDB" id="A0A9P1MAI2"/>
<keyword evidence="3" id="KW-1185">Reference proteome</keyword>
<proteinExistence type="predicted"/>